<keyword evidence="3" id="KW-1185">Reference proteome</keyword>
<dbReference type="InterPro" id="IPR001810">
    <property type="entry name" value="F-box_dom"/>
</dbReference>
<dbReference type="InParanoid" id="G9EKQ8"/>
<gene>
    <name evidence="2" type="ORF">LDG_5797</name>
</gene>
<dbReference type="HOGENOM" id="CLU_1003978_0_0_6"/>
<sequence length="277" mass="31356">MFDLPSELNINIFSFFSNNELLTCSEVNHSGNALAKDMLKKKMASFEIGREALKELSLRHPRNAIIAVDIDAYRPRYLLLNGDLCELAAMRIDVAKHILHNPRLQTTSRIDSNFSTLVCEKYPVLAADIFSSDKIRLPSQDDIVDIIKKHPFLFDQLANIKKFIGLINKSNILIDLSLINQDIALSIVNDTDKFSKFDAYCFIGTVGLAYEDIAMKILNDPKYAALLDDSILLSYGERHVEAAKVIIENRAFTSKLNDKQLEKLQDKVIEHTILLTL</sequence>
<organism evidence="2 3">
    <name type="scientific">Legionella drancourtii LLAP12</name>
    <dbReference type="NCBI Taxonomy" id="658187"/>
    <lineage>
        <taxon>Bacteria</taxon>
        <taxon>Pseudomonadati</taxon>
        <taxon>Pseudomonadota</taxon>
        <taxon>Gammaproteobacteria</taxon>
        <taxon>Legionellales</taxon>
        <taxon>Legionellaceae</taxon>
        <taxon>Legionella</taxon>
    </lineage>
</organism>
<dbReference type="AlphaFoldDB" id="G9EKQ8"/>
<evidence type="ECO:0000313" key="2">
    <source>
        <dbReference type="EMBL" id="EHL32191.1"/>
    </source>
</evidence>
<accession>G9EKQ8</accession>
<evidence type="ECO:0000259" key="1">
    <source>
        <dbReference type="PROSITE" id="PS50181"/>
    </source>
</evidence>
<dbReference type="EMBL" id="JH413802">
    <property type="protein sequence ID" value="EHL32191.1"/>
    <property type="molecule type" value="Genomic_DNA"/>
</dbReference>
<dbReference type="Proteomes" id="UP000002770">
    <property type="component" value="Unassembled WGS sequence"/>
</dbReference>
<protein>
    <recommendedName>
        <fullName evidence="1">F-box domain-containing protein</fullName>
    </recommendedName>
</protein>
<dbReference type="PROSITE" id="PS50181">
    <property type="entry name" value="FBOX"/>
    <property type="match status" value="1"/>
</dbReference>
<dbReference type="STRING" id="658187.LDG_5797"/>
<reference evidence="2 3" key="1">
    <citation type="journal article" date="2011" name="BMC Genomics">
        <title>Insight into cross-talk between intra-amoebal pathogens.</title>
        <authorList>
            <person name="Gimenez G."/>
            <person name="Bertelli C."/>
            <person name="Moliner C."/>
            <person name="Robert C."/>
            <person name="Raoult D."/>
            <person name="Fournier P.E."/>
            <person name="Greub G."/>
        </authorList>
    </citation>
    <scope>NUCLEOTIDE SEQUENCE [LARGE SCALE GENOMIC DNA]</scope>
    <source>
        <strain evidence="2 3">LLAP12</strain>
    </source>
</reference>
<name>G9EKQ8_9GAMM</name>
<feature type="domain" description="F-box" evidence="1">
    <location>
        <begin position="1"/>
        <end position="43"/>
    </location>
</feature>
<evidence type="ECO:0000313" key="3">
    <source>
        <dbReference type="Proteomes" id="UP000002770"/>
    </source>
</evidence>
<proteinExistence type="predicted"/>
<dbReference type="RefSeq" id="WP_006869755.1">
    <property type="nucleotide sequence ID" value="NZ_JH413802.1"/>
</dbReference>